<keyword evidence="4 6" id="KW-0255">Endonuclease</keyword>
<keyword evidence="5 6" id="KW-0378">Hydrolase</keyword>
<evidence type="ECO:0000256" key="3">
    <source>
        <dbReference type="ARBA" id="ARBA00022722"/>
    </source>
</evidence>
<dbReference type="Pfam" id="PF01868">
    <property type="entry name" value="RNase_P-MRP_p29"/>
    <property type="match status" value="1"/>
</dbReference>
<dbReference type="InterPro" id="IPR002730">
    <property type="entry name" value="Rpp29/RNP1"/>
</dbReference>
<evidence type="ECO:0000313" key="10">
    <source>
        <dbReference type="Proteomes" id="UP000065473"/>
    </source>
</evidence>
<dbReference type="InterPro" id="IPR023538">
    <property type="entry name" value="RNP1"/>
</dbReference>
<dbReference type="GO" id="GO:0004526">
    <property type="term" value="F:ribonuclease P activity"/>
    <property type="evidence" value="ECO:0007669"/>
    <property type="project" value="UniProtKB-UniRule"/>
</dbReference>
<dbReference type="OrthoDB" id="39019at2157"/>
<comment type="subcellular location">
    <subcellularLocation>
        <location evidence="6">Cytoplasm</location>
    </subcellularLocation>
</comment>
<evidence type="ECO:0000313" key="7">
    <source>
        <dbReference type="EMBL" id="ALU29091.1"/>
    </source>
</evidence>
<accession>A0A0U3FNS5</accession>
<dbReference type="SUPFAM" id="SSF101744">
    <property type="entry name" value="Rof/RNase P subunit-like"/>
    <property type="match status" value="1"/>
</dbReference>
<evidence type="ECO:0000256" key="6">
    <source>
        <dbReference type="HAMAP-Rule" id="MF_00754"/>
    </source>
</evidence>
<dbReference type="EC" id="3.1.26.5" evidence="6"/>
<protein>
    <recommendedName>
        <fullName evidence="6">Ribonuclease P protein component 1</fullName>
        <shortName evidence="6">RNase P component 1</shortName>
        <ecNumber evidence="6">3.1.26.5</ecNumber>
    </recommendedName>
    <alternativeName>
        <fullName evidence="6">Rpp29</fullName>
    </alternativeName>
</protein>
<keyword evidence="2 6" id="KW-0819">tRNA processing</keyword>
<evidence type="ECO:0000256" key="1">
    <source>
        <dbReference type="ARBA" id="ARBA00022490"/>
    </source>
</evidence>
<dbReference type="SMART" id="SM00538">
    <property type="entry name" value="POP4"/>
    <property type="match status" value="1"/>
</dbReference>
<dbReference type="Gene3D" id="2.30.30.210">
    <property type="entry name" value="Ribonuclease P/MRP, subunit p29"/>
    <property type="match status" value="1"/>
</dbReference>
<evidence type="ECO:0000313" key="8">
    <source>
        <dbReference type="EMBL" id="ALU31817.1"/>
    </source>
</evidence>
<sequence length="79" mass="8778">MDFIGSWVRILNHTDPTLVGKEGLVIEDTENAFMIGSNSRKILVIKQNGLFQISTKGKIFVVPGTKLIGKPEKRGYKFG</sequence>
<evidence type="ECO:0000256" key="5">
    <source>
        <dbReference type="ARBA" id="ARBA00022801"/>
    </source>
</evidence>
<gene>
    <name evidence="6" type="primary">rnp1</name>
    <name evidence="7" type="ORF">ATY89_03450</name>
    <name evidence="8" type="ORF">ATZ20_06475</name>
</gene>
<comment type="similarity">
    <text evidence="6">Belongs to the eukaryotic/archaeal RNase P protein component 1 family.</text>
</comment>
<comment type="subunit">
    <text evidence="6">Consists of a catalytic RNA component and at least 4-5 protein subunits.</text>
</comment>
<reference evidence="9 10" key="1">
    <citation type="submission" date="2015-12" db="EMBL/GenBank/DDBJ databases">
        <title>A stable core within a dynamic pangenome in Sulfolobus acidocaldarius.</title>
        <authorList>
            <person name="Anderson R."/>
            <person name="Kouris A."/>
            <person name="Seward C."/>
            <person name="Campbell K."/>
            <person name="Whitaker R."/>
        </authorList>
    </citation>
    <scope>NUCLEOTIDE SEQUENCE [LARGE SCALE GENOMIC DNA]</scope>
    <source>
        <strain evidence="7 10">GG12-C01-09</strain>
        <strain evidence="8 9">NG05B_CO5_07</strain>
    </source>
</reference>
<evidence type="ECO:0000256" key="2">
    <source>
        <dbReference type="ARBA" id="ARBA00022694"/>
    </source>
</evidence>
<dbReference type="PaxDb" id="1435377-SUSAZ_02665"/>
<comment type="catalytic activity">
    <reaction evidence="6">
        <text>Endonucleolytic cleavage of RNA, removing 5'-extranucleotides from tRNA precursor.</text>
        <dbReference type="EC" id="3.1.26.5"/>
    </reaction>
</comment>
<organism evidence="7 10">
    <name type="scientific">Sulfolobus acidocaldarius</name>
    <dbReference type="NCBI Taxonomy" id="2285"/>
    <lineage>
        <taxon>Archaea</taxon>
        <taxon>Thermoproteota</taxon>
        <taxon>Thermoprotei</taxon>
        <taxon>Sulfolobales</taxon>
        <taxon>Sulfolobaceae</taxon>
        <taxon>Sulfolobus</taxon>
    </lineage>
</organism>
<dbReference type="Proteomes" id="UP000065473">
    <property type="component" value="Chromosome"/>
</dbReference>
<keyword evidence="1 6" id="KW-0963">Cytoplasm</keyword>
<dbReference type="Proteomes" id="UP000060043">
    <property type="component" value="Chromosome"/>
</dbReference>
<evidence type="ECO:0000313" key="9">
    <source>
        <dbReference type="Proteomes" id="UP000060043"/>
    </source>
</evidence>
<evidence type="ECO:0000256" key="4">
    <source>
        <dbReference type="ARBA" id="ARBA00022759"/>
    </source>
</evidence>
<dbReference type="STRING" id="1435377.SUSAZ_02665"/>
<dbReference type="EMBL" id="CP013694">
    <property type="protein sequence ID" value="ALU29091.1"/>
    <property type="molecule type" value="Genomic_DNA"/>
</dbReference>
<keyword evidence="3 6" id="KW-0540">Nuclease</keyword>
<dbReference type="GO" id="GO:0030677">
    <property type="term" value="C:ribonuclease P complex"/>
    <property type="evidence" value="ECO:0007669"/>
    <property type="project" value="UniProtKB-UniRule"/>
</dbReference>
<name>A0A0U3FNS5_9CREN</name>
<dbReference type="GO" id="GO:0005737">
    <property type="term" value="C:cytoplasm"/>
    <property type="evidence" value="ECO:0007669"/>
    <property type="project" value="UniProtKB-SubCell"/>
</dbReference>
<dbReference type="HAMAP" id="MF_00754">
    <property type="entry name" value="RNase_P_1"/>
    <property type="match status" value="1"/>
</dbReference>
<dbReference type="EMBL" id="CP013695">
    <property type="protein sequence ID" value="ALU31817.1"/>
    <property type="molecule type" value="Genomic_DNA"/>
</dbReference>
<comment type="function">
    <text evidence="6">Part of ribonuclease P, a protein complex that generates mature tRNA molecules by cleaving their 5'-ends.</text>
</comment>
<dbReference type="GO" id="GO:0001682">
    <property type="term" value="P:tRNA 5'-leader removal"/>
    <property type="evidence" value="ECO:0007669"/>
    <property type="project" value="UniProtKB-UniRule"/>
</dbReference>
<dbReference type="InterPro" id="IPR036980">
    <property type="entry name" value="RNase_P/MRP_Rpp29_sf"/>
</dbReference>
<proteinExistence type="inferred from homology"/>
<dbReference type="GO" id="GO:0003723">
    <property type="term" value="F:RNA binding"/>
    <property type="evidence" value="ECO:0007669"/>
    <property type="project" value="InterPro"/>
</dbReference>
<dbReference type="AlphaFoldDB" id="A0A0U3FNS5"/>
<dbReference type="InterPro" id="IPR023534">
    <property type="entry name" value="Rof/RNase_P-like"/>
</dbReference>